<protein>
    <submittedName>
        <fullName evidence="1">ACT domain-containing protein</fullName>
    </submittedName>
</protein>
<sequence>LTRTQINACSSVGAAKTIISRLECTILITCSIPLSRPEYQWNRIRIKLMMVSLSDQFYKQLILNYLLTDINSIVSIYLIYNDVTVYQLMSISDQLKNCLADVLDSQLHFSLVI</sequence>
<reference evidence="1" key="1">
    <citation type="submission" date="2016-06" db="UniProtKB">
        <authorList>
            <consortium name="WormBaseParasite"/>
        </authorList>
    </citation>
    <scope>IDENTIFICATION</scope>
</reference>
<accession>A0A183JSL8</accession>
<evidence type="ECO:0000313" key="1">
    <source>
        <dbReference type="WBParaSite" id="SCUD_0000570801-mRNA-1"/>
    </source>
</evidence>
<dbReference type="WBParaSite" id="SCUD_0000570801-mRNA-1">
    <property type="protein sequence ID" value="SCUD_0000570801-mRNA-1"/>
    <property type="gene ID" value="SCUD_0000570801"/>
</dbReference>
<organism evidence="1">
    <name type="scientific">Schistosoma curassoni</name>
    <dbReference type="NCBI Taxonomy" id="6186"/>
    <lineage>
        <taxon>Eukaryota</taxon>
        <taxon>Metazoa</taxon>
        <taxon>Spiralia</taxon>
        <taxon>Lophotrochozoa</taxon>
        <taxon>Platyhelminthes</taxon>
        <taxon>Trematoda</taxon>
        <taxon>Digenea</taxon>
        <taxon>Strigeidida</taxon>
        <taxon>Schistosomatoidea</taxon>
        <taxon>Schistosomatidae</taxon>
        <taxon>Schistosoma</taxon>
    </lineage>
</organism>
<name>A0A183JSL8_9TREM</name>
<dbReference type="AlphaFoldDB" id="A0A183JSL8"/>
<proteinExistence type="predicted"/>